<organism evidence="1 2">
    <name type="scientific">Yasminevirus sp. GU-2018</name>
    <dbReference type="NCBI Taxonomy" id="2420051"/>
    <lineage>
        <taxon>Viruses</taxon>
        <taxon>Varidnaviria</taxon>
        <taxon>Bamfordvirae</taxon>
        <taxon>Nucleocytoviricota</taxon>
        <taxon>Megaviricetes</taxon>
        <taxon>Imitervirales</taxon>
        <taxon>Mimiviridae</taxon>
        <taxon>Klosneuvirinae</taxon>
        <taxon>Yasminevirus</taxon>
        <taxon>Yasminevirus saudimassiliense</taxon>
    </lineage>
</organism>
<dbReference type="Proteomes" id="UP000594342">
    <property type="component" value="Unassembled WGS sequence"/>
</dbReference>
<comment type="caution">
    <text evidence="1">The sequence shown here is derived from an EMBL/GenBank/DDBJ whole genome shotgun (WGS) entry which is preliminary data.</text>
</comment>
<reference evidence="1 2" key="1">
    <citation type="submission" date="2018-10" db="EMBL/GenBank/DDBJ databases">
        <authorList>
            <consortium name="IHU Genomes"/>
        </authorList>
    </citation>
    <scope>NUCLEOTIDE SEQUENCE [LARGE SCALE GENOMIC DNA]</scope>
    <source>
        <strain evidence="1 2">A1</strain>
    </source>
</reference>
<protein>
    <submittedName>
        <fullName evidence="1">Uncharacterized protein</fullName>
    </submittedName>
</protein>
<evidence type="ECO:0000313" key="1">
    <source>
        <dbReference type="EMBL" id="VBB18091.1"/>
    </source>
</evidence>
<keyword evidence="2" id="KW-1185">Reference proteome</keyword>
<sequence length="163" mass="18841">MDLRSNSVSIKGECLRLNTDISSWSTMYGFFSERVTFNDKNKFIGSLYYGEALALRFEYTIIGTYNKSKNVWIWASESLTLDRSLIEHCNTLRESLRSDKRCSEFKQLIDSSYTVMPTQNVTNVLATFADVLYESANTRVITRPTEENIDVYAVKKIIFSMFD</sequence>
<proteinExistence type="predicted"/>
<accession>A0A5K0U967</accession>
<evidence type="ECO:0000313" key="2">
    <source>
        <dbReference type="Proteomes" id="UP000594342"/>
    </source>
</evidence>
<gene>
    <name evidence="1" type="ORF">YASMINEVIRUS_554</name>
</gene>
<name>A0A5K0U967_9VIRU</name>
<dbReference type="EMBL" id="UPSH01000001">
    <property type="protein sequence ID" value="VBB18091.1"/>
    <property type="molecule type" value="Genomic_DNA"/>
</dbReference>